<protein>
    <submittedName>
        <fullName evidence="1">Uncharacterized protein</fullName>
    </submittedName>
</protein>
<gene>
    <name evidence="1" type="ORF">PXEA_LOCUS16448</name>
</gene>
<sequence length="125" mass="14348">MTATAGLYCTLLFDLGRLRVLGSRRLNPHIQCNEHRTDEQTNRRTYELTIDQSTPKSRPRLTSARLRHLLLSRREASTCTAEMAQSAARTSSHVWLALQSDTHLHPLAHWLVRFVWQIASTRSVT</sequence>
<proteinExistence type="predicted"/>
<organism evidence="1 2">
    <name type="scientific">Protopolystoma xenopodis</name>
    <dbReference type="NCBI Taxonomy" id="117903"/>
    <lineage>
        <taxon>Eukaryota</taxon>
        <taxon>Metazoa</taxon>
        <taxon>Spiralia</taxon>
        <taxon>Lophotrochozoa</taxon>
        <taxon>Platyhelminthes</taxon>
        <taxon>Monogenea</taxon>
        <taxon>Polyopisthocotylea</taxon>
        <taxon>Polystomatidea</taxon>
        <taxon>Polystomatidae</taxon>
        <taxon>Protopolystoma</taxon>
    </lineage>
</organism>
<dbReference type="EMBL" id="CAAALY010059538">
    <property type="protein sequence ID" value="VEL23008.1"/>
    <property type="molecule type" value="Genomic_DNA"/>
</dbReference>
<evidence type="ECO:0000313" key="2">
    <source>
        <dbReference type="Proteomes" id="UP000784294"/>
    </source>
</evidence>
<reference evidence="1" key="1">
    <citation type="submission" date="2018-11" db="EMBL/GenBank/DDBJ databases">
        <authorList>
            <consortium name="Pathogen Informatics"/>
        </authorList>
    </citation>
    <scope>NUCLEOTIDE SEQUENCE</scope>
</reference>
<accession>A0A3S5CND1</accession>
<name>A0A3S5CND1_9PLAT</name>
<keyword evidence="2" id="KW-1185">Reference proteome</keyword>
<comment type="caution">
    <text evidence="1">The sequence shown here is derived from an EMBL/GenBank/DDBJ whole genome shotgun (WGS) entry which is preliminary data.</text>
</comment>
<dbReference type="Proteomes" id="UP000784294">
    <property type="component" value="Unassembled WGS sequence"/>
</dbReference>
<dbReference type="AlphaFoldDB" id="A0A3S5CND1"/>
<evidence type="ECO:0000313" key="1">
    <source>
        <dbReference type="EMBL" id="VEL23008.1"/>
    </source>
</evidence>